<dbReference type="EMBL" id="CM035417">
    <property type="protein sequence ID" value="KAH7424024.1"/>
    <property type="molecule type" value="Genomic_DNA"/>
</dbReference>
<dbReference type="PANTHER" id="PTHR31374:SF32">
    <property type="entry name" value="SAUR FAMILY PROTEIN"/>
    <property type="match status" value="1"/>
</dbReference>
<name>A0A8T2TRI9_CERRI</name>
<evidence type="ECO:0000256" key="1">
    <source>
        <dbReference type="ARBA" id="ARBA00006974"/>
    </source>
</evidence>
<dbReference type="AlphaFoldDB" id="A0A8T2TRI9"/>
<evidence type="ECO:0000313" key="2">
    <source>
        <dbReference type="EMBL" id="KAH7424024.1"/>
    </source>
</evidence>
<organism evidence="2 3">
    <name type="scientific">Ceratopteris richardii</name>
    <name type="common">Triangle waterfern</name>
    <dbReference type="NCBI Taxonomy" id="49495"/>
    <lineage>
        <taxon>Eukaryota</taxon>
        <taxon>Viridiplantae</taxon>
        <taxon>Streptophyta</taxon>
        <taxon>Embryophyta</taxon>
        <taxon>Tracheophyta</taxon>
        <taxon>Polypodiopsida</taxon>
        <taxon>Polypodiidae</taxon>
        <taxon>Polypodiales</taxon>
        <taxon>Pteridineae</taxon>
        <taxon>Pteridaceae</taxon>
        <taxon>Parkerioideae</taxon>
        <taxon>Ceratopteris</taxon>
    </lineage>
</organism>
<dbReference type="Proteomes" id="UP000825935">
    <property type="component" value="Chromosome 12"/>
</dbReference>
<dbReference type="OrthoDB" id="1887717at2759"/>
<dbReference type="GO" id="GO:0009733">
    <property type="term" value="P:response to auxin"/>
    <property type="evidence" value="ECO:0007669"/>
    <property type="project" value="InterPro"/>
</dbReference>
<dbReference type="PANTHER" id="PTHR31374">
    <property type="entry name" value="AUXIN-INDUCED PROTEIN-LIKE-RELATED"/>
    <property type="match status" value="1"/>
</dbReference>
<evidence type="ECO:0000313" key="3">
    <source>
        <dbReference type="Proteomes" id="UP000825935"/>
    </source>
</evidence>
<sequence length="247" mass="28470">MSESRLLRLVRLREMLQRWRKRTMRSSRSFSDSTIAVDVVSVSPRRRLFQNRRSLSMPTKHGASRRNMRKVPCGHLAVYIGEKEEERTRFFIKTTCLSHPLFKALLNKTAEEIGFHHEGALAIPCGADFFERLLKLMYLTPHSDRGYCIVDILKLQIRRIYSKPYDSVDVEGSEGNPDFDDLMSCPRYLDLLKELLELWIPDESRPGEVLHSFSEHSVPPSVCNAIQSMGFLHVADGNHITSHEILS</sequence>
<dbReference type="Pfam" id="PF02519">
    <property type="entry name" value="Auxin_inducible"/>
    <property type="match status" value="1"/>
</dbReference>
<accession>A0A8T2TRI9</accession>
<dbReference type="InterPro" id="IPR003676">
    <property type="entry name" value="SAUR_fam"/>
</dbReference>
<reference evidence="2" key="1">
    <citation type="submission" date="2021-08" db="EMBL/GenBank/DDBJ databases">
        <title>WGS assembly of Ceratopteris richardii.</title>
        <authorList>
            <person name="Marchant D.B."/>
            <person name="Chen G."/>
            <person name="Jenkins J."/>
            <person name="Shu S."/>
            <person name="Leebens-Mack J."/>
            <person name="Grimwood J."/>
            <person name="Schmutz J."/>
            <person name="Soltis P."/>
            <person name="Soltis D."/>
            <person name="Chen Z.-H."/>
        </authorList>
    </citation>
    <scope>NUCLEOTIDE SEQUENCE</scope>
    <source>
        <strain evidence="2">Whitten #5841</strain>
        <tissue evidence="2">Leaf</tissue>
    </source>
</reference>
<comment type="similarity">
    <text evidence="1">Belongs to the ARG7 family.</text>
</comment>
<protein>
    <submittedName>
        <fullName evidence="2">Uncharacterized protein</fullName>
    </submittedName>
</protein>
<keyword evidence="3" id="KW-1185">Reference proteome</keyword>
<proteinExistence type="inferred from homology"/>
<comment type="caution">
    <text evidence="2">The sequence shown here is derived from an EMBL/GenBank/DDBJ whole genome shotgun (WGS) entry which is preliminary data.</text>
</comment>
<gene>
    <name evidence="2" type="ORF">KP509_12G086200</name>
</gene>